<evidence type="ECO:0000256" key="2">
    <source>
        <dbReference type="ARBA" id="ARBA00023125"/>
    </source>
</evidence>
<evidence type="ECO:0000313" key="5">
    <source>
        <dbReference type="EMBL" id="MDQ1150801.1"/>
    </source>
</evidence>
<dbReference type="PANTHER" id="PTHR43280">
    <property type="entry name" value="ARAC-FAMILY TRANSCRIPTIONAL REGULATOR"/>
    <property type="match status" value="1"/>
</dbReference>
<dbReference type="SUPFAM" id="SSF46689">
    <property type="entry name" value="Homeodomain-like"/>
    <property type="match status" value="1"/>
</dbReference>
<protein>
    <submittedName>
        <fullName evidence="5">AraC family transcriptional activator of pobA</fullName>
    </submittedName>
</protein>
<dbReference type="InterPro" id="IPR009057">
    <property type="entry name" value="Homeodomain-like_sf"/>
</dbReference>
<dbReference type="SMART" id="SM00342">
    <property type="entry name" value="HTH_ARAC"/>
    <property type="match status" value="1"/>
</dbReference>
<name>A0ABU0U768_9SPHI</name>
<dbReference type="Gene3D" id="1.10.10.60">
    <property type="entry name" value="Homeodomain-like"/>
    <property type="match status" value="1"/>
</dbReference>
<feature type="domain" description="HTH araC/xylS-type" evidence="4">
    <location>
        <begin position="190"/>
        <end position="288"/>
    </location>
</feature>
<dbReference type="Proteomes" id="UP001244640">
    <property type="component" value="Unassembled WGS sequence"/>
</dbReference>
<keyword evidence="1" id="KW-0805">Transcription regulation</keyword>
<dbReference type="PANTHER" id="PTHR43280:SF32">
    <property type="entry name" value="TRANSCRIPTIONAL REGULATORY PROTEIN"/>
    <property type="match status" value="1"/>
</dbReference>
<keyword evidence="2" id="KW-0238">DNA-binding</keyword>
<reference evidence="5 6" key="1">
    <citation type="submission" date="2023-07" db="EMBL/GenBank/DDBJ databases">
        <title>Functional and genomic diversity of the sorghum phyllosphere microbiome.</title>
        <authorList>
            <person name="Shade A."/>
        </authorList>
    </citation>
    <scope>NUCLEOTIDE SEQUENCE [LARGE SCALE GENOMIC DNA]</scope>
    <source>
        <strain evidence="5 6">SORGH_AS_0892</strain>
    </source>
</reference>
<dbReference type="InterPro" id="IPR018060">
    <property type="entry name" value="HTH_AraC"/>
</dbReference>
<dbReference type="InterPro" id="IPR020449">
    <property type="entry name" value="Tscrpt_reg_AraC-type_HTH"/>
</dbReference>
<dbReference type="Pfam" id="PF12833">
    <property type="entry name" value="HTH_18"/>
    <property type="match status" value="1"/>
</dbReference>
<sequence length="291" mass="33824">MISIEDFLSEYFGILQIDADEVNCCVISLKDYQYVIDAVKLNFYLVILCHRGECNVTVGHHDFSISTSTISIIPPQTLFSIKTFAKTFVADFLFFKSDFIKKGFVKSEVMEELLLINPDYPPIFDLEETKFLDFSYKFAKIRDETESQAPFCLEVSRLYILQILYDYNRVCELCLLNSDKLINRQYQVMYAFRKLVDRNFHQYKTVKEYADLMYLSSKYLSECVKNQTGISALALIQNRIMLEAELLLKYATLSVKNISDKLGFTSASSFSRFFKSVKGVSPIHYREKPKN</sequence>
<gene>
    <name evidence="5" type="ORF">QE382_002785</name>
</gene>
<dbReference type="EMBL" id="JAUTBA010000001">
    <property type="protein sequence ID" value="MDQ1150801.1"/>
    <property type="molecule type" value="Genomic_DNA"/>
</dbReference>
<dbReference type="PROSITE" id="PS01124">
    <property type="entry name" value="HTH_ARAC_FAMILY_2"/>
    <property type="match status" value="1"/>
</dbReference>
<organism evidence="5 6">
    <name type="scientific">Sphingobacterium zeae</name>
    <dbReference type="NCBI Taxonomy" id="1776859"/>
    <lineage>
        <taxon>Bacteria</taxon>
        <taxon>Pseudomonadati</taxon>
        <taxon>Bacteroidota</taxon>
        <taxon>Sphingobacteriia</taxon>
        <taxon>Sphingobacteriales</taxon>
        <taxon>Sphingobacteriaceae</taxon>
        <taxon>Sphingobacterium</taxon>
    </lineage>
</organism>
<accession>A0ABU0U768</accession>
<keyword evidence="6" id="KW-1185">Reference proteome</keyword>
<evidence type="ECO:0000256" key="1">
    <source>
        <dbReference type="ARBA" id="ARBA00023015"/>
    </source>
</evidence>
<evidence type="ECO:0000313" key="6">
    <source>
        <dbReference type="Proteomes" id="UP001244640"/>
    </source>
</evidence>
<evidence type="ECO:0000256" key="3">
    <source>
        <dbReference type="ARBA" id="ARBA00023163"/>
    </source>
</evidence>
<dbReference type="PRINTS" id="PR00032">
    <property type="entry name" value="HTHARAC"/>
</dbReference>
<evidence type="ECO:0000259" key="4">
    <source>
        <dbReference type="PROSITE" id="PS01124"/>
    </source>
</evidence>
<dbReference type="RefSeq" id="WP_307186391.1">
    <property type="nucleotide sequence ID" value="NZ_JAUTBA010000001.1"/>
</dbReference>
<keyword evidence="3" id="KW-0804">Transcription</keyword>
<proteinExistence type="predicted"/>
<comment type="caution">
    <text evidence="5">The sequence shown here is derived from an EMBL/GenBank/DDBJ whole genome shotgun (WGS) entry which is preliminary data.</text>
</comment>